<keyword evidence="6 12" id="KW-0808">Transferase</keyword>
<sequence>MVCALCQNHMKTSELIYLDNNATTRVDPAVVDEMLPYLTELYGNPSSGYRFGQQVGKALDKARERVAHLIGCEPGEVIFTSCGTESTNAAINSALLMDRDRQHIVTTRVEHSATLKHCETLAKQGHEVTWLGVDEKGQIDLHELEKAIRPDTAIVTVMWANNETGVLFPIHEIAEIVRKKHVLFHTDAVQAVGKIPLNLAESKINFLSLSGHKLHCPKGVGVLYVNKRTKFAPYLIGGGQENGKRAGTQNVPSIVALGKACEVAGHNLHHEKTVVRKLRDEFEKGVLTQIEGAHVNGDTEHRLPNTSNLAFEGIDSEGALMLLDQNHICCSSGSACTTGSVHASHVLKAMGLSDERARASLRFSFSRFNTHAEVEKALEIMPKVIGKLRRIAMAA</sequence>
<dbReference type="PANTHER" id="PTHR11601">
    <property type="entry name" value="CYSTEINE DESULFURYLASE FAMILY MEMBER"/>
    <property type="match status" value="1"/>
</dbReference>
<evidence type="ECO:0000256" key="1">
    <source>
        <dbReference type="ARBA" id="ARBA00001933"/>
    </source>
</evidence>
<reference evidence="14 15" key="1">
    <citation type="journal article" date="2011" name="J. Bacteriol.">
        <title>Genome sequence of Chthoniobacter flavus Ellin428, an aerobic heterotrophic soil bacterium.</title>
        <authorList>
            <person name="Kant R."/>
            <person name="van Passel M.W."/>
            <person name="Palva A."/>
            <person name="Lucas S."/>
            <person name="Lapidus A."/>
            <person name="Glavina Del Rio T."/>
            <person name="Dalin E."/>
            <person name="Tice H."/>
            <person name="Bruce D."/>
            <person name="Goodwin L."/>
            <person name="Pitluck S."/>
            <person name="Larimer F.W."/>
            <person name="Land M.L."/>
            <person name="Hauser L."/>
            <person name="Sangwan P."/>
            <person name="de Vos W.M."/>
            <person name="Janssen P.H."/>
            <person name="Smidt H."/>
        </authorList>
    </citation>
    <scope>NUCLEOTIDE SEQUENCE [LARGE SCALE GENOMIC DNA]</scope>
    <source>
        <strain evidence="14 15">Ellin428</strain>
    </source>
</reference>
<evidence type="ECO:0000256" key="5">
    <source>
        <dbReference type="ARBA" id="ARBA00012239"/>
    </source>
</evidence>
<comment type="cofactor">
    <cofactor evidence="1 12">
        <name>pyridoxal 5'-phosphate</name>
        <dbReference type="ChEBI" id="CHEBI:597326"/>
    </cofactor>
</comment>
<name>B4CTM6_9BACT</name>
<dbReference type="InterPro" id="IPR016454">
    <property type="entry name" value="Cysteine_dSase"/>
</dbReference>
<dbReference type="GO" id="GO:0031071">
    <property type="term" value="F:cysteine desulfurase activity"/>
    <property type="evidence" value="ECO:0007669"/>
    <property type="project" value="UniProtKB-EC"/>
</dbReference>
<dbReference type="EC" id="2.8.1.7" evidence="5 12"/>
<evidence type="ECO:0000313" key="15">
    <source>
        <dbReference type="Proteomes" id="UP000005824"/>
    </source>
</evidence>
<evidence type="ECO:0000256" key="8">
    <source>
        <dbReference type="ARBA" id="ARBA00022898"/>
    </source>
</evidence>
<comment type="catalytic activity">
    <reaction evidence="11 12">
        <text>(sulfur carrier)-H + L-cysteine = (sulfur carrier)-SH + L-alanine</text>
        <dbReference type="Rhea" id="RHEA:43892"/>
        <dbReference type="Rhea" id="RHEA-COMP:14737"/>
        <dbReference type="Rhea" id="RHEA-COMP:14739"/>
        <dbReference type="ChEBI" id="CHEBI:29917"/>
        <dbReference type="ChEBI" id="CHEBI:35235"/>
        <dbReference type="ChEBI" id="CHEBI:57972"/>
        <dbReference type="ChEBI" id="CHEBI:64428"/>
        <dbReference type="EC" id="2.8.1.7"/>
    </reaction>
</comment>
<comment type="caution">
    <text evidence="14">The sequence shown here is derived from an EMBL/GenBank/DDBJ whole genome shotgun (WGS) entry which is preliminary data.</text>
</comment>
<dbReference type="eggNOG" id="COG1104">
    <property type="taxonomic scope" value="Bacteria"/>
</dbReference>
<dbReference type="GO" id="GO:0051536">
    <property type="term" value="F:iron-sulfur cluster binding"/>
    <property type="evidence" value="ECO:0007669"/>
    <property type="project" value="UniProtKB-KW"/>
</dbReference>
<dbReference type="Gene3D" id="3.90.1150.10">
    <property type="entry name" value="Aspartate Aminotransferase, domain 1"/>
    <property type="match status" value="1"/>
</dbReference>
<evidence type="ECO:0000256" key="9">
    <source>
        <dbReference type="ARBA" id="ARBA00023004"/>
    </source>
</evidence>
<dbReference type="InterPro" id="IPR015421">
    <property type="entry name" value="PyrdxlP-dep_Trfase_major"/>
</dbReference>
<keyword evidence="7 12" id="KW-0479">Metal-binding</keyword>
<evidence type="ECO:0000256" key="3">
    <source>
        <dbReference type="ARBA" id="ARBA00006490"/>
    </source>
</evidence>
<dbReference type="STRING" id="497964.CfE428DRAFT_0005"/>
<dbReference type="GO" id="GO:0030170">
    <property type="term" value="F:pyridoxal phosphate binding"/>
    <property type="evidence" value="ECO:0007669"/>
    <property type="project" value="InterPro"/>
</dbReference>
<dbReference type="FunCoup" id="B4CTM6">
    <property type="interactions" value="506"/>
</dbReference>
<dbReference type="EMBL" id="ABVL01000001">
    <property type="protein sequence ID" value="EDY21880.1"/>
    <property type="molecule type" value="Genomic_DNA"/>
</dbReference>
<dbReference type="GO" id="GO:0046872">
    <property type="term" value="F:metal ion binding"/>
    <property type="evidence" value="ECO:0007669"/>
    <property type="project" value="UniProtKB-KW"/>
</dbReference>
<evidence type="ECO:0000256" key="4">
    <source>
        <dbReference type="ARBA" id="ARBA00011738"/>
    </source>
</evidence>
<evidence type="ECO:0000256" key="7">
    <source>
        <dbReference type="ARBA" id="ARBA00022723"/>
    </source>
</evidence>
<dbReference type="PIRSF" id="PIRSF005572">
    <property type="entry name" value="NifS"/>
    <property type="match status" value="1"/>
</dbReference>
<evidence type="ECO:0000313" key="14">
    <source>
        <dbReference type="EMBL" id="EDY21880.1"/>
    </source>
</evidence>
<keyword evidence="15" id="KW-1185">Reference proteome</keyword>
<dbReference type="InterPro" id="IPR000192">
    <property type="entry name" value="Aminotrans_V_dom"/>
</dbReference>
<accession>B4CTM6</accession>
<proteinExistence type="inferred from homology"/>
<feature type="domain" description="Aminotransferase class V" evidence="13">
    <location>
        <begin position="16"/>
        <end position="376"/>
    </location>
</feature>
<keyword evidence="8 12" id="KW-0663">Pyridoxal phosphate</keyword>
<comment type="similarity">
    <text evidence="3 12">Belongs to the class-V pyridoxal-phosphate-dependent aminotransferase family. NifS/IscS subfamily.</text>
</comment>
<evidence type="ECO:0000256" key="2">
    <source>
        <dbReference type="ARBA" id="ARBA00003120"/>
    </source>
</evidence>
<dbReference type="Gene3D" id="1.10.260.50">
    <property type="match status" value="1"/>
</dbReference>
<dbReference type="InterPro" id="IPR015422">
    <property type="entry name" value="PyrdxlP-dep_Trfase_small"/>
</dbReference>
<protein>
    <recommendedName>
        <fullName evidence="5 12">Cysteine desulfurase</fullName>
        <ecNumber evidence="5 12">2.8.1.7</ecNumber>
    </recommendedName>
    <alternativeName>
        <fullName evidence="12">Nitrogenase metalloclusters biosynthesis protein NifS</fullName>
    </alternativeName>
</protein>
<organism evidence="14 15">
    <name type="scientific">Chthoniobacter flavus Ellin428</name>
    <dbReference type="NCBI Taxonomy" id="497964"/>
    <lineage>
        <taxon>Bacteria</taxon>
        <taxon>Pseudomonadati</taxon>
        <taxon>Verrucomicrobiota</taxon>
        <taxon>Spartobacteria</taxon>
        <taxon>Chthoniobacterales</taxon>
        <taxon>Chthoniobacteraceae</taxon>
        <taxon>Chthoniobacter</taxon>
    </lineage>
</organism>
<dbReference type="InterPro" id="IPR015424">
    <property type="entry name" value="PyrdxlP-dep_Trfase"/>
</dbReference>
<evidence type="ECO:0000256" key="10">
    <source>
        <dbReference type="ARBA" id="ARBA00023014"/>
    </source>
</evidence>
<dbReference type="NCBIfam" id="TIGR03402">
    <property type="entry name" value="FeS_nifS"/>
    <property type="match status" value="1"/>
</dbReference>
<keyword evidence="10 12" id="KW-0411">Iron-sulfur</keyword>
<dbReference type="GO" id="GO:0006520">
    <property type="term" value="P:amino acid metabolic process"/>
    <property type="evidence" value="ECO:0007669"/>
    <property type="project" value="InterPro"/>
</dbReference>
<dbReference type="InParanoid" id="B4CTM6"/>
<dbReference type="PANTHER" id="PTHR11601:SF34">
    <property type="entry name" value="CYSTEINE DESULFURASE"/>
    <property type="match status" value="1"/>
</dbReference>
<dbReference type="AlphaFoldDB" id="B4CTM6"/>
<comment type="function">
    <text evidence="2">Catalyzes the removal of elemental sulfur atoms from cysteine to produce alanine. Seems to participate in the biosynthesis of the nitrogenase metalloclusters by providing the inorganic sulfur required for the Fe-S core formation.</text>
</comment>
<dbReference type="Gene3D" id="3.40.640.10">
    <property type="entry name" value="Type I PLP-dependent aspartate aminotransferase-like (Major domain)"/>
    <property type="match status" value="1"/>
</dbReference>
<evidence type="ECO:0000256" key="6">
    <source>
        <dbReference type="ARBA" id="ARBA00022679"/>
    </source>
</evidence>
<dbReference type="InterPro" id="IPR017772">
    <property type="entry name" value="Cys_deSase_NifS_bac/arc"/>
</dbReference>
<dbReference type="FunFam" id="3.40.640.10:FF:000084">
    <property type="entry name" value="IscS-like cysteine desulfurase"/>
    <property type="match status" value="1"/>
</dbReference>
<keyword evidence="9 12" id="KW-0408">Iron</keyword>
<comment type="subunit">
    <text evidence="4">Homodimer.</text>
</comment>
<dbReference type="Proteomes" id="UP000005824">
    <property type="component" value="Unassembled WGS sequence"/>
</dbReference>
<evidence type="ECO:0000256" key="12">
    <source>
        <dbReference type="RuleBase" id="RU364075"/>
    </source>
</evidence>
<dbReference type="Pfam" id="PF00266">
    <property type="entry name" value="Aminotran_5"/>
    <property type="match status" value="1"/>
</dbReference>
<evidence type="ECO:0000259" key="13">
    <source>
        <dbReference type="Pfam" id="PF00266"/>
    </source>
</evidence>
<gene>
    <name evidence="14" type="ORF">CfE428DRAFT_0005</name>
</gene>
<evidence type="ECO:0000256" key="11">
    <source>
        <dbReference type="ARBA" id="ARBA00050776"/>
    </source>
</evidence>
<dbReference type="SUPFAM" id="SSF53383">
    <property type="entry name" value="PLP-dependent transferases"/>
    <property type="match status" value="1"/>
</dbReference>